<dbReference type="InterPro" id="IPR050910">
    <property type="entry name" value="JMJD6_ArgDemeth/LysHydrox"/>
</dbReference>
<feature type="region of interest" description="Disordered" evidence="1">
    <location>
        <begin position="496"/>
        <end position="526"/>
    </location>
</feature>
<dbReference type="GO" id="GO:0016706">
    <property type="term" value="F:2-oxoglutarate-dependent dioxygenase activity"/>
    <property type="evidence" value="ECO:0007669"/>
    <property type="project" value="TreeGrafter"/>
</dbReference>
<dbReference type="SMART" id="SM00558">
    <property type="entry name" value="JmjC"/>
    <property type="match status" value="1"/>
</dbReference>
<dbReference type="OrthoDB" id="424465at2759"/>
<feature type="domain" description="JmjC" evidence="2">
    <location>
        <begin position="72"/>
        <end position="212"/>
    </location>
</feature>
<evidence type="ECO:0000256" key="1">
    <source>
        <dbReference type="SAM" id="MobiDB-lite"/>
    </source>
</evidence>
<name>A0A1C7MKU4_GRIFR</name>
<keyword evidence="4" id="KW-1185">Reference proteome</keyword>
<sequence length="526" mass="58757">MACPRTLVRHSSNSEAKDACEINWTYLKTAYGSCEVAVADCATRNFSDQKRETMPFAKTGTSPIEAYRPAECTNPRLRSFYTTPDIFRDDWMNAYYSACTEDDFRFVYVGAAGTFTRSIGTSTPHQTPYLLRKGYEEHLETAFDVREVDSEAFPQFEKARPIVVEQKAGESIFIPSGWYHQVENLTDCISINHNWCNAANLPSLYSSMCAKVIEVEHALEDVRELLSHNQEVTGKDGNIDDANGGWEREWTHIVQDLVEKDAGWNWMTFWRMVRHAMQAATQTKVEVSDDYVYCKYFGDDPAATELEQTRAVEIMGARTSTPDAFSSFVNDHVKACYDDFVLRDRRELALVPGLDAVLREVGQLLEAAGNYPDAIPALDESMRIVVDPLWSLIKFVTSTCKPLDAGVVLEITSNAKMSRLRWFSSTNSAVIDGSPSPFDQRYPGEAYLEDQLTPTTRVHTSASLCLSDTLNYSAPDIPAPTPTSAAKYIYTRSNNPPMSAVSSSANTARPVTQSITRRSGTRAHGA</sequence>
<dbReference type="Pfam" id="PF13621">
    <property type="entry name" value="Cupin_8"/>
    <property type="match status" value="1"/>
</dbReference>
<dbReference type="STRING" id="5627.A0A1C7MKU4"/>
<evidence type="ECO:0000259" key="2">
    <source>
        <dbReference type="PROSITE" id="PS51184"/>
    </source>
</evidence>
<dbReference type="GO" id="GO:0043565">
    <property type="term" value="F:sequence-specific DNA binding"/>
    <property type="evidence" value="ECO:0007669"/>
    <property type="project" value="TreeGrafter"/>
</dbReference>
<protein>
    <submittedName>
        <fullName evidence="3">JmjC domain-containing protein 1</fullName>
    </submittedName>
</protein>
<comment type="caution">
    <text evidence="3">The sequence shown here is derived from an EMBL/GenBank/DDBJ whole genome shotgun (WGS) entry which is preliminary data.</text>
</comment>
<dbReference type="InterPro" id="IPR003347">
    <property type="entry name" value="JmjC_dom"/>
</dbReference>
<dbReference type="EMBL" id="LUGG01000002">
    <property type="protein sequence ID" value="OBZ77277.1"/>
    <property type="molecule type" value="Genomic_DNA"/>
</dbReference>
<dbReference type="PANTHER" id="PTHR12480">
    <property type="entry name" value="ARGININE DEMETHYLASE AND LYSYL-HYDROXYLASE JMJD"/>
    <property type="match status" value="1"/>
</dbReference>
<proteinExistence type="predicted"/>
<dbReference type="PROSITE" id="PS51184">
    <property type="entry name" value="JMJC"/>
    <property type="match status" value="1"/>
</dbReference>
<dbReference type="Gene3D" id="2.60.120.650">
    <property type="entry name" value="Cupin"/>
    <property type="match status" value="2"/>
</dbReference>
<feature type="compositionally biased region" description="Polar residues" evidence="1">
    <location>
        <begin position="496"/>
        <end position="518"/>
    </location>
</feature>
<evidence type="ECO:0000313" key="4">
    <source>
        <dbReference type="Proteomes" id="UP000092993"/>
    </source>
</evidence>
<evidence type="ECO:0000313" key="3">
    <source>
        <dbReference type="EMBL" id="OBZ77277.1"/>
    </source>
</evidence>
<dbReference type="GO" id="GO:0005737">
    <property type="term" value="C:cytoplasm"/>
    <property type="evidence" value="ECO:0007669"/>
    <property type="project" value="TreeGrafter"/>
</dbReference>
<gene>
    <name evidence="3" type="primary">jmj1</name>
    <name evidence="3" type="ORF">A0H81_01641</name>
</gene>
<dbReference type="InterPro" id="IPR041667">
    <property type="entry name" value="Cupin_8"/>
</dbReference>
<dbReference type="AlphaFoldDB" id="A0A1C7MKU4"/>
<accession>A0A1C7MKU4</accession>
<reference evidence="3 4" key="1">
    <citation type="submission" date="2016-03" db="EMBL/GenBank/DDBJ databases">
        <title>Whole genome sequencing of Grifola frondosa 9006-11.</title>
        <authorList>
            <person name="Min B."/>
            <person name="Park H."/>
            <person name="Kim J.-G."/>
            <person name="Cho H."/>
            <person name="Oh Y.-L."/>
            <person name="Kong W.-S."/>
            <person name="Choi I.-G."/>
        </authorList>
    </citation>
    <scope>NUCLEOTIDE SEQUENCE [LARGE SCALE GENOMIC DNA]</scope>
    <source>
        <strain evidence="3 4">9006-11</strain>
    </source>
</reference>
<dbReference type="GO" id="GO:0005634">
    <property type="term" value="C:nucleus"/>
    <property type="evidence" value="ECO:0007669"/>
    <property type="project" value="TreeGrafter"/>
</dbReference>
<dbReference type="SUPFAM" id="SSF51197">
    <property type="entry name" value="Clavaminate synthase-like"/>
    <property type="match status" value="1"/>
</dbReference>
<dbReference type="GO" id="GO:0045905">
    <property type="term" value="P:positive regulation of translational termination"/>
    <property type="evidence" value="ECO:0007669"/>
    <property type="project" value="TreeGrafter"/>
</dbReference>
<dbReference type="Proteomes" id="UP000092993">
    <property type="component" value="Unassembled WGS sequence"/>
</dbReference>
<dbReference type="PANTHER" id="PTHR12480:SF6">
    <property type="entry name" value="2-OXOGLUTARATE AND IRON-DEPENDENT OXYGENASE JMJD4"/>
    <property type="match status" value="1"/>
</dbReference>
<organism evidence="3 4">
    <name type="scientific">Grifola frondosa</name>
    <name type="common">Maitake</name>
    <name type="synonym">Polyporus frondosus</name>
    <dbReference type="NCBI Taxonomy" id="5627"/>
    <lineage>
        <taxon>Eukaryota</taxon>
        <taxon>Fungi</taxon>
        <taxon>Dikarya</taxon>
        <taxon>Basidiomycota</taxon>
        <taxon>Agaricomycotina</taxon>
        <taxon>Agaricomycetes</taxon>
        <taxon>Polyporales</taxon>
        <taxon>Grifolaceae</taxon>
        <taxon>Grifola</taxon>
    </lineage>
</organism>